<organism evidence="2">
    <name type="scientific">freshwater metagenome</name>
    <dbReference type="NCBI Taxonomy" id="449393"/>
    <lineage>
        <taxon>unclassified sequences</taxon>
        <taxon>metagenomes</taxon>
        <taxon>ecological metagenomes</taxon>
    </lineage>
</organism>
<protein>
    <submittedName>
        <fullName evidence="2">Unannotated protein</fullName>
    </submittedName>
</protein>
<dbReference type="PANTHER" id="PTHR40111">
    <property type="entry name" value="CEPHALOSPORIN-C DEACETYLASE"/>
    <property type="match status" value="1"/>
</dbReference>
<sequence length="325" mass="35961">MLIGSSREELEKSQAPKTAREDFAQFWQNTLEQKLPKENQLSLTPYSTPMKNVSTWDVTVAGYNNDPIRGWFLESASAPETSPCILLYDGYGGGRGLPHEWLFWVAAGYRVLVMDTRGQGGGYRLSDTPDGSYPRHSHSPGFMTQGILSQEDYYYRRVFVDAVAFVRAAQNLPGVDPTRVIVAGGSQGGGIALAAASLSNGVFAAMPDVPFLCSFRRATEIVDTYPYHEITTYLRVHRAEVEQVFQTLSYFDVTNLVTMATAPALVSIGLHDPICPPETIFAMRNRYAGKIDTEVYEFNTHEGGSVAHQLVQASWLEKLLAEKSS</sequence>
<dbReference type="PANTHER" id="PTHR40111:SF1">
    <property type="entry name" value="CEPHALOSPORIN-C DEACETYLASE"/>
    <property type="match status" value="1"/>
</dbReference>
<dbReference type="Gene3D" id="3.40.50.1820">
    <property type="entry name" value="alpha/beta hydrolase"/>
    <property type="match status" value="1"/>
</dbReference>
<dbReference type="SUPFAM" id="SSF53474">
    <property type="entry name" value="alpha/beta-Hydrolases"/>
    <property type="match status" value="1"/>
</dbReference>
<dbReference type="InterPro" id="IPR039069">
    <property type="entry name" value="CE7"/>
</dbReference>
<dbReference type="AlphaFoldDB" id="A0A6J5YNT2"/>
<dbReference type="GO" id="GO:0005976">
    <property type="term" value="P:polysaccharide metabolic process"/>
    <property type="evidence" value="ECO:0007669"/>
    <property type="project" value="TreeGrafter"/>
</dbReference>
<reference evidence="2" key="1">
    <citation type="submission" date="2020-05" db="EMBL/GenBank/DDBJ databases">
        <authorList>
            <person name="Chiriac C."/>
            <person name="Salcher M."/>
            <person name="Ghai R."/>
            <person name="Kavagutti S V."/>
        </authorList>
    </citation>
    <scope>NUCLEOTIDE SEQUENCE</scope>
</reference>
<evidence type="ECO:0000259" key="1">
    <source>
        <dbReference type="Pfam" id="PF05448"/>
    </source>
</evidence>
<proteinExistence type="predicted"/>
<feature type="domain" description="Acetyl xylan esterase" evidence="1">
    <location>
        <begin position="8"/>
        <end position="318"/>
    </location>
</feature>
<evidence type="ECO:0000313" key="2">
    <source>
        <dbReference type="EMBL" id="CAB4329569.1"/>
    </source>
</evidence>
<accession>A0A6J5YNT2</accession>
<dbReference type="GO" id="GO:0052689">
    <property type="term" value="F:carboxylic ester hydrolase activity"/>
    <property type="evidence" value="ECO:0007669"/>
    <property type="project" value="TreeGrafter"/>
</dbReference>
<gene>
    <name evidence="2" type="ORF">UFOPK3775_00035</name>
</gene>
<dbReference type="InterPro" id="IPR029058">
    <property type="entry name" value="AB_hydrolase_fold"/>
</dbReference>
<name>A0A6J5YNT2_9ZZZZ</name>
<dbReference type="Pfam" id="PF05448">
    <property type="entry name" value="AXE1"/>
    <property type="match status" value="1"/>
</dbReference>
<dbReference type="EMBL" id="CAESAK010000002">
    <property type="protein sequence ID" value="CAB4329569.1"/>
    <property type="molecule type" value="Genomic_DNA"/>
</dbReference>
<dbReference type="InterPro" id="IPR008391">
    <property type="entry name" value="AXE1_dom"/>
</dbReference>